<evidence type="ECO:0000256" key="6">
    <source>
        <dbReference type="ARBA" id="ARBA00023027"/>
    </source>
</evidence>
<organism evidence="10 11">
    <name type="scientific">Pseudomicrostroma glucosiphilum</name>
    <dbReference type="NCBI Taxonomy" id="1684307"/>
    <lineage>
        <taxon>Eukaryota</taxon>
        <taxon>Fungi</taxon>
        <taxon>Dikarya</taxon>
        <taxon>Basidiomycota</taxon>
        <taxon>Ustilaginomycotina</taxon>
        <taxon>Exobasidiomycetes</taxon>
        <taxon>Microstromatales</taxon>
        <taxon>Microstromatales incertae sedis</taxon>
        <taxon>Pseudomicrostroma</taxon>
    </lineage>
</organism>
<feature type="domain" description="Alcohol dehydrogenase-like C-terminal" evidence="8">
    <location>
        <begin position="187"/>
        <end position="258"/>
    </location>
</feature>
<evidence type="ECO:0000313" key="11">
    <source>
        <dbReference type="Proteomes" id="UP000245942"/>
    </source>
</evidence>
<dbReference type="Gene3D" id="3.40.50.720">
    <property type="entry name" value="NAD(P)-binding Rossmann-like Domain"/>
    <property type="match status" value="1"/>
</dbReference>
<accession>A0A316U1R5</accession>
<dbReference type="InterPro" id="IPR013149">
    <property type="entry name" value="ADH-like_C"/>
</dbReference>
<dbReference type="SUPFAM" id="SSF51735">
    <property type="entry name" value="NAD(P)-binding Rossmann-fold domains"/>
    <property type="match status" value="1"/>
</dbReference>
<dbReference type="EMBL" id="KZ819332">
    <property type="protein sequence ID" value="PWN19316.1"/>
    <property type="molecule type" value="Genomic_DNA"/>
</dbReference>
<feature type="domain" description="Alcohol dehydrogenase-like N-terminal" evidence="9">
    <location>
        <begin position="27"/>
        <end position="137"/>
    </location>
</feature>
<keyword evidence="6" id="KW-0520">NAD</keyword>
<comment type="cofactor">
    <cofactor evidence="1 7">
        <name>Zn(2+)</name>
        <dbReference type="ChEBI" id="CHEBI:29105"/>
    </cofactor>
</comment>
<dbReference type="PROSITE" id="PS00059">
    <property type="entry name" value="ADH_ZINC"/>
    <property type="match status" value="1"/>
</dbReference>
<protein>
    <submittedName>
        <fullName evidence="10">GroES-like protein</fullName>
    </submittedName>
</protein>
<dbReference type="Gene3D" id="3.90.180.10">
    <property type="entry name" value="Medium-chain alcohol dehydrogenases, catalytic domain"/>
    <property type="match status" value="1"/>
</dbReference>
<dbReference type="STRING" id="1684307.A0A316U1R5"/>
<gene>
    <name evidence="10" type="ORF">BCV69DRAFT_300634</name>
</gene>
<dbReference type="OrthoDB" id="256333at2759"/>
<keyword evidence="3 7" id="KW-0479">Metal-binding</keyword>
<dbReference type="InterPro" id="IPR013154">
    <property type="entry name" value="ADH-like_N"/>
</dbReference>
<evidence type="ECO:0000256" key="3">
    <source>
        <dbReference type="ARBA" id="ARBA00022723"/>
    </source>
</evidence>
<name>A0A316U1R5_9BASI</name>
<dbReference type="InterPro" id="IPR002328">
    <property type="entry name" value="ADH_Zn_CS"/>
</dbReference>
<keyword evidence="4 7" id="KW-0862">Zinc</keyword>
<dbReference type="CDD" id="cd08282">
    <property type="entry name" value="PFDH_like"/>
    <property type="match status" value="1"/>
</dbReference>
<keyword evidence="11" id="KW-1185">Reference proteome</keyword>
<evidence type="ECO:0000256" key="1">
    <source>
        <dbReference type="ARBA" id="ARBA00001947"/>
    </source>
</evidence>
<dbReference type="RefSeq" id="XP_025346476.1">
    <property type="nucleotide sequence ID" value="XM_025494479.1"/>
</dbReference>
<dbReference type="GO" id="GO:0016491">
    <property type="term" value="F:oxidoreductase activity"/>
    <property type="evidence" value="ECO:0007669"/>
    <property type="project" value="UniProtKB-KW"/>
</dbReference>
<dbReference type="GeneID" id="37016213"/>
<reference evidence="10 11" key="1">
    <citation type="journal article" date="2018" name="Mol. Biol. Evol.">
        <title>Broad Genomic Sampling Reveals a Smut Pathogenic Ancestry of the Fungal Clade Ustilaginomycotina.</title>
        <authorList>
            <person name="Kijpornyongpan T."/>
            <person name="Mondo S.J."/>
            <person name="Barry K."/>
            <person name="Sandor L."/>
            <person name="Lee J."/>
            <person name="Lipzen A."/>
            <person name="Pangilinan J."/>
            <person name="LaButti K."/>
            <person name="Hainaut M."/>
            <person name="Henrissat B."/>
            <person name="Grigoriev I.V."/>
            <person name="Spatafora J.W."/>
            <person name="Aime M.C."/>
        </authorList>
    </citation>
    <scope>NUCLEOTIDE SEQUENCE [LARGE SCALE GENOMIC DNA]</scope>
    <source>
        <strain evidence="10 11">MCA 4718</strain>
    </source>
</reference>
<dbReference type="InterPro" id="IPR011032">
    <property type="entry name" value="GroES-like_sf"/>
</dbReference>
<dbReference type="InterPro" id="IPR036291">
    <property type="entry name" value="NAD(P)-bd_dom_sf"/>
</dbReference>
<dbReference type="AlphaFoldDB" id="A0A316U1R5"/>
<evidence type="ECO:0000259" key="8">
    <source>
        <dbReference type="Pfam" id="PF00107"/>
    </source>
</evidence>
<dbReference type="Proteomes" id="UP000245942">
    <property type="component" value="Unassembled WGS sequence"/>
</dbReference>
<dbReference type="PANTHER" id="PTHR42813">
    <property type="entry name" value="ZINC-TYPE ALCOHOL DEHYDROGENASE-LIKE"/>
    <property type="match status" value="1"/>
</dbReference>
<proteinExistence type="inferred from homology"/>
<evidence type="ECO:0000256" key="7">
    <source>
        <dbReference type="RuleBase" id="RU361277"/>
    </source>
</evidence>
<evidence type="ECO:0000256" key="5">
    <source>
        <dbReference type="ARBA" id="ARBA00023002"/>
    </source>
</evidence>
<evidence type="ECO:0000313" key="10">
    <source>
        <dbReference type="EMBL" id="PWN19316.1"/>
    </source>
</evidence>
<keyword evidence="5" id="KW-0560">Oxidoreductase</keyword>
<evidence type="ECO:0000259" key="9">
    <source>
        <dbReference type="Pfam" id="PF08240"/>
    </source>
</evidence>
<evidence type="ECO:0000256" key="4">
    <source>
        <dbReference type="ARBA" id="ARBA00022833"/>
    </source>
</evidence>
<dbReference type="Pfam" id="PF08240">
    <property type="entry name" value="ADH_N"/>
    <property type="match status" value="1"/>
</dbReference>
<dbReference type="Pfam" id="PF00107">
    <property type="entry name" value="ADH_zinc_N"/>
    <property type="match status" value="1"/>
</dbReference>
<dbReference type="PANTHER" id="PTHR42813:SF3">
    <property type="entry name" value="GLUTATHIONE-INDEPENDENT FORMALDEHYDE DEHYDROGENASE"/>
    <property type="match status" value="1"/>
</dbReference>
<comment type="similarity">
    <text evidence="2 7">Belongs to the zinc-containing alcohol dehydrogenase family.</text>
</comment>
<evidence type="ECO:0000256" key="2">
    <source>
        <dbReference type="ARBA" id="ARBA00008072"/>
    </source>
</evidence>
<dbReference type="GO" id="GO:0008270">
    <property type="term" value="F:zinc ion binding"/>
    <property type="evidence" value="ECO:0007669"/>
    <property type="project" value="InterPro"/>
</dbReference>
<dbReference type="SUPFAM" id="SSF50129">
    <property type="entry name" value="GroES-like"/>
    <property type="match status" value="1"/>
</dbReference>
<sequence>MSMKAVVYKGPFEVAVEEVPLPTIQHPADVIVRITSSAICGSDLHMYEDRTAAKAGLRFGHENMGIVEELGSGVTVLKKGDRVVMPFNVACGSCLNCQTNKTAFCTNVNEGFAGGAYGYVAMGPYHGGQAERIRVPFADFNALVLPPGSEHEADFMMLADVFPTGYHGCILSGLKPGESIAVWGAGPVGLMAAYSARLMGAADIYVIDRVPERLALCKKFDGIPIDFSKGDAVDAILKMRGGKEVDRCVDAVGYQAVTQDGKTEQVNIVLNQMVRAVRACGGLGIPGLYVPTDPGASDEHAKLGQLMFPFGKFFEKGLSMGTGQANVKTYNRQLRDLIVAGIAKPSFIVSNEVGLSAAPDAYVKFQKRVEGYSKVILKP</sequence>